<dbReference type="OrthoDB" id="9776324at2"/>
<keyword evidence="12" id="KW-1185">Reference proteome</keyword>
<feature type="transmembrane region" description="Helical" evidence="10">
    <location>
        <begin position="382"/>
        <end position="401"/>
    </location>
</feature>
<dbReference type="KEGG" id="ipo:Ilyop_2384"/>
<feature type="transmembrane region" description="Helical" evidence="10">
    <location>
        <begin position="165"/>
        <end position="186"/>
    </location>
</feature>
<name>E3HDE4_ILYPC</name>
<feature type="transmembrane region" description="Helical" evidence="10">
    <location>
        <begin position="279"/>
        <end position="301"/>
    </location>
</feature>
<evidence type="ECO:0000256" key="1">
    <source>
        <dbReference type="ARBA" id="ARBA00004651"/>
    </source>
</evidence>
<evidence type="ECO:0000256" key="2">
    <source>
        <dbReference type="ARBA" id="ARBA00022448"/>
    </source>
</evidence>
<organism evidence="11 12">
    <name type="scientific">Ilyobacter polytropus (strain ATCC 51220 / DSM 2926 / LMG 16218 / CuHBu1)</name>
    <dbReference type="NCBI Taxonomy" id="572544"/>
    <lineage>
        <taxon>Bacteria</taxon>
        <taxon>Fusobacteriati</taxon>
        <taxon>Fusobacteriota</taxon>
        <taxon>Fusobacteriia</taxon>
        <taxon>Fusobacteriales</taxon>
        <taxon>Fusobacteriaceae</taxon>
        <taxon>Ilyobacter</taxon>
    </lineage>
</organism>
<evidence type="ECO:0000256" key="9">
    <source>
        <dbReference type="ARBA" id="ARBA00031636"/>
    </source>
</evidence>
<dbReference type="GO" id="GO:0042910">
    <property type="term" value="F:xenobiotic transmembrane transporter activity"/>
    <property type="evidence" value="ECO:0007669"/>
    <property type="project" value="InterPro"/>
</dbReference>
<dbReference type="RefSeq" id="WP_013388803.1">
    <property type="nucleotide sequence ID" value="NC_014633.1"/>
</dbReference>
<feature type="transmembrane region" description="Helical" evidence="10">
    <location>
        <begin position="96"/>
        <end position="115"/>
    </location>
</feature>
<comment type="subcellular location">
    <subcellularLocation>
        <location evidence="1">Cell membrane</location>
        <topology evidence="1">Multi-pass membrane protein</topology>
    </subcellularLocation>
</comment>
<dbReference type="GO" id="GO:0015297">
    <property type="term" value="F:antiporter activity"/>
    <property type="evidence" value="ECO:0007669"/>
    <property type="project" value="UniProtKB-KW"/>
</dbReference>
<evidence type="ECO:0000313" key="11">
    <source>
        <dbReference type="EMBL" id="ADO84144.1"/>
    </source>
</evidence>
<feature type="transmembrane region" description="Helical" evidence="10">
    <location>
        <begin position="234"/>
        <end position="259"/>
    </location>
</feature>
<keyword evidence="8 10" id="KW-0472">Membrane</keyword>
<proteinExistence type="predicted"/>
<feature type="transmembrane region" description="Helical" evidence="10">
    <location>
        <begin position="135"/>
        <end position="153"/>
    </location>
</feature>
<evidence type="ECO:0000256" key="4">
    <source>
        <dbReference type="ARBA" id="ARBA00022475"/>
    </source>
</evidence>
<dbReference type="GO" id="GO:0006811">
    <property type="term" value="P:monoatomic ion transport"/>
    <property type="evidence" value="ECO:0007669"/>
    <property type="project" value="UniProtKB-KW"/>
</dbReference>
<accession>E3HDE4</accession>
<evidence type="ECO:0000256" key="7">
    <source>
        <dbReference type="ARBA" id="ARBA00023065"/>
    </source>
</evidence>
<dbReference type="PIRSF" id="PIRSF006603">
    <property type="entry name" value="DinF"/>
    <property type="match status" value="1"/>
</dbReference>
<feature type="transmembrane region" description="Helical" evidence="10">
    <location>
        <begin position="192"/>
        <end position="213"/>
    </location>
</feature>
<dbReference type="InterPro" id="IPR002528">
    <property type="entry name" value="MATE_fam"/>
</dbReference>
<dbReference type="InterPro" id="IPR048279">
    <property type="entry name" value="MdtK-like"/>
</dbReference>
<evidence type="ECO:0000256" key="3">
    <source>
        <dbReference type="ARBA" id="ARBA00022449"/>
    </source>
</evidence>
<keyword evidence="3" id="KW-0050">Antiport</keyword>
<feature type="transmembrane region" description="Helical" evidence="10">
    <location>
        <begin position="48"/>
        <end position="75"/>
    </location>
</feature>
<evidence type="ECO:0000313" key="12">
    <source>
        <dbReference type="Proteomes" id="UP000006875"/>
    </source>
</evidence>
<reference evidence="11 12" key="1">
    <citation type="journal article" date="2010" name="Stand. Genomic Sci.">
        <title>Complete genome sequence of Ilyobacter polytropus type strain (CuHbu1).</title>
        <authorList>
            <person name="Sikorski J."/>
            <person name="Chertkov O."/>
            <person name="Lapidus A."/>
            <person name="Nolan M."/>
            <person name="Lucas S."/>
            <person name="Del Rio T.G."/>
            <person name="Tice H."/>
            <person name="Cheng J.F."/>
            <person name="Tapia R."/>
            <person name="Han C."/>
            <person name="Goodwin L."/>
            <person name="Pitluck S."/>
            <person name="Liolios K."/>
            <person name="Ivanova N."/>
            <person name="Mavromatis K."/>
            <person name="Mikhailova N."/>
            <person name="Pati A."/>
            <person name="Chen A."/>
            <person name="Palaniappan K."/>
            <person name="Land M."/>
            <person name="Hauser L."/>
            <person name="Chang Y.J."/>
            <person name="Jeffries C.D."/>
            <person name="Brambilla E."/>
            <person name="Yasawong M."/>
            <person name="Rohde M."/>
            <person name="Pukall R."/>
            <person name="Spring S."/>
            <person name="Goker M."/>
            <person name="Woyke T."/>
            <person name="Bristow J."/>
            <person name="Eisen J.A."/>
            <person name="Markowitz V."/>
            <person name="Hugenholtz P."/>
            <person name="Kyrpides N.C."/>
            <person name="Klenk H.P."/>
        </authorList>
    </citation>
    <scope>NUCLEOTIDE SEQUENCE [LARGE SCALE GENOMIC DNA]</scope>
    <source>
        <strain evidence="12">ATCC 51220 / DSM 2926 / LMG 16218 / CuHBu1</strain>
        <plasmid evidence="12">pILYOP01</plasmid>
    </source>
</reference>
<feature type="transmembrane region" description="Helical" evidence="10">
    <location>
        <begin position="413"/>
        <end position="433"/>
    </location>
</feature>
<dbReference type="PANTHER" id="PTHR43298">
    <property type="entry name" value="MULTIDRUG RESISTANCE PROTEIN NORM-RELATED"/>
    <property type="match status" value="1"/>
</dbReference>
<keyword evidence="5 10" id="KW-0812">Transmembrane</keyword>
<sequence>MKNVNRLTEGPISRQLIALALPIMGSSFLQMAYGLVDMLWIGRLGSSAVAAIGTAMFFINLGYALNSMVVTGTGIKVSHSIGSKDYNDAAECIKNAFLINLIMFSCFISGLIFFRDNLIGFFKLNDSNVENMAKTYLVITAFGLVFKFLNFLFTRILNSFGESKLPFKINAVGVVLNIILDPLLIFGLDMGVAGAALATIISQAVNMVLFIKASREYFSIKNIFQYNFKKIREILSLGLPIAVQRILFTGFGILIAKIIANWGPDAIAAQKIGLQIESIAYMTAGGLYGAVASFIGQNYGAKKYKRISKGFKTAFLLSAIIGGAATFIFLVFPEELIKVFVKDRKTIEIGVSYLRIVGISQFFMCIEIISNAAFSGIGRPKIASTVSIIFTGMRIPIAYYLSHESRMGINGVWVSIALTSIFKGIILSGLFLNNLRKIYRKIKGEGLWI</sequence>
<keyword evidence="11" id="KW-0614">Plasmid</keyword>
<dbReference type="Pfam" id="PF01554">
    <property type="entry name" value="MatE"/>
    <property type="match status" value="2"/>
</dbReference>
<dbReference type="AlphaFoldDB" id="E3HDE4"/>
<dbReference type="InterPro" id="IPR050222">
    <property type="entry name" value="MATE_MdtK"/>
</dbReference>
<evidence type="ECO:0000256" key="10">
    <source>
        <dbReference type="SAM" id="Phobius"/>
    </source>
</evidence>
<feature type="transmembrane region" description="Helical" evidence="10">
    <location>
        <begin position="352"/>
        <end position="370"/>
    </location>
</feature>
<evidence type="ECO:0000256" key="6">
    <source>
        <dbReference type="ARBA" id="ARBA00022989"/>
    </source>
</evidence>
<geneLocation type="plasmid" evidence="11 12">
    <name>pILYOP01</name>
</geneLocation>
<dbReference type="EMBL" id="CP002282">
    <property type="protein sequence ID" value="ADO84144.1"/>
    <property type="molecule type" value="Genomic_DNA"/>
</dbReference>
<evidence type="ECO:0000256" key="5">
    <source>
        <dbReference type="ARBA" id="ARBA00022692"/>
    </source>
</evidence>
<protein>
    <recommendedName>
        <fullName evidence="9">Multidrug-efflux transporter</fullName>
    </recommendedName>
</protein>
<gene>
    <name evidence="11" type="ordered locus">Ilyop_2384</name>
</gene>
<dbReference type="GO" id="GO:0005886">
    <property type="term" value="C:plasma membrane"/>
    <property type="evidence" value="ECO:0007669"/>
    <property type="project" value="UniProtKB-SubCell"/>
</dbReference>
<evidence type="ECO:0000256" key="8">
    <source>
        <dbReference type="ARBA" id="ARBA00023136"/>
    </source>
</evidence>
<dbReference type="Proteomes" id="UP000006875">
    <property type="component" value="Plasmid pILYOP01"/>
</dbReference>
<keyword evidence="2" id="KW-0813">Transport</keyword>
<feature type="transmembrane region" description="Helical" evidence="10">
    <location>
        <begin position="313"/>
        <end position="332"/>
    </location>
</feature>
<dbReference type="HOGENOM" id="CLU_012893_5_0_0"/>
<dbReference type="CDD" id="cd13140">
    <property type="entry name" value="MATE_like_1"/>
    <property type="match status" value="1"/>
</dbReference>
<dbReference type="NCBIfam" id="TIGR00797">
    <property type="entry name" value="matE"/>
    <property type="match status" value="1"/>
</dbReference>
<keyword evidence="7" id="KW-0406">Ion transport</keyword>
<keyword evidence="4" id="KW-1003">Cell membrane</keyword>
<dbReference type="PANTHER" id="PTHR43298:SF2">
    <property type="entry name" value="FMN_FAD EXPORTER YEEO-RELATED"/>
    <property type="match status" value="1"/>
</dbReference>
<keyword evidence="6 10" id="KW-1133">Transmembrane helix</keyword>
<feature type="transmembrane region" description="Helical" evidence="10">
    <location>
        <begin position="16"/>
        <end position="36"/>
    </location>
</feature>